<feature type="domain" description="CSD" evidence="2">
    <location>
        <begin position="194"/>
        <end position="259"/>
    </location>
</feature>
<evidence type="ECO:0000313" key="4">
    <source>
        <dbReference type="Proteomes" id="UP001349262"/>
    </source>
</evidence>
<dbReference type="SMART" id="SM00357">
    <property type="entry name" value="CSP"/>
    <property type="match status" value="2"/>
</dbReference>
<gene>
    <name evidence="3" type="ORF">MRSR164_07020</name>
</gene>
<dbReference type="PRINTS" id="PR00050">
    <property type="entry name" value="COLDSHOCK"/>
</dbReference>
<dbReference type="InterPro" id="IPR012340">
    <property type="entry name" value="NA-bd_OB-fold"/>
</dbReference>
<feature type="region of interest" description="Disordered" evidence="1">
    <location>
        <begin position="1"/>
        <end position="65"/>
    </location>
</feature>
<feature type="domain" description="CSD" evidence="2">
    <location>
        <begin position="65"/>
        <end position="130"/>
    </location>
</feature>
<dbReference type="Pfam" id="PF00313">
    <property type="entry name" value="CSD"/>
    <property type="match status" value="2"/>
</dbReference>
<dbReference type="PROSITE" id="PS51857">
    <property type="entry name" value="CSD_2"/>
    <property type="match status" value="2"/>
</dbReference>
<evidence type="ECO:0000313" key="3">
    <source>
        <dbReference type="EMBL" id="MEE7456540.1"/>
    </source>
</evidence>
<feature type="region of interest" description="Disordered" evidence="1">
    <location>
        <begin position="117"/>
        <end position="187"/>
    </location>
</feature>
<organism evidence="3 4">
    <name type="scientific">Methylobacterium radiotolerans</name>
    <dbReference type="NCBI Taxonomy" id="31998"/>
    <lineage>
        <taxon>Bacteria</taxon>
        <taxon>Pseudomonadati</taxon>
        <taxon>Pseudomonadota</taxon>
        <taxon>Alphaproteobacteria</taxon>
        <taxon>Hyphomicrobiales</taxon>
        <taxon>Methylobacteriaceae</taxon>
        <taxon>Methylobacterium</taxon>
    </lineage>
</organism>
<accession>A0ABU7T7N6</accession>
<evidence type="ECO:0000256" key="1">
    <source>
        <dbReference type="SAM" id="MobiDB-lite"/>
    </source>
</evidence>
<name>A0ABU7T7N6_9HYPH</name>
<comment type="caution">
    <text evidence="3">The sequence shown here is derived from an EMBL/GenBank/DDBJ whole genome shotgun (WGS) entry which is preliminary data.</text>
</comment>
<feature type="compositionally biased region" description="Gly residues" evidence="1">
    <location>
        <begin position="32"/>
        <end position="51"/>
    </location>
</feature>
<reference evidence="3 4" key="1">
    <citation type="journal article" date="2012" name="Genet. Mol. Biol.">
        <title>Analysis of 16S rRNA and mxaF genes revealing insights into Methylobacterium niche-specific plant association.</title>
        <authorList>
            <person name="Dourado M.N."/>
            <person name="Andreote F.D."/>
            <person name="Dini-Andreote F."/>
            <person name="Conti R."/>
            <person name="Araujo J.M."/>
            <person name="Araujo W.L."/>
        </authorList>
    </citation>
    <scope>NUCLEOTIDE SEQUENCE [LARGE SCALE GENOMIC DNA]</scope>
    <source>
        <strain evidence="3 4">SR1.6/4</strain>
    </source>
</reference>
<dbReference type="InterPro" id="IPR011129">
    <property type="entry name" value="CSD"/>
</dbReference>
<sequence>MGRGRDFRGPQKRGFDEGGAEPQWPDQLPSSGGYGGGDRFGGGYGGGGGFDRGPSRAAAAPTGPERDATVKWFNKEKGFGFVELGDGSGDAFLHIRAVEAAGHDDLLPGTRLTVQTAQGQKGPQVTAVTSVDTSTAEAAPPRREAPRFGGGGDRFGGGGGDRFGGGGGDRFGGGSRDRFGGGGGGRFASGPSVEMTGTVKWYDPAKGFGFVSVNDGGKDVFVHRSALSRAGLDSLAEGQQVTLGVVEGQKGREAQSVSVDY</sequence>
<protein>
    <submittedName>
        <fullName evidence="3">Cold-shock protein</fullName>
    </submittedName>
</protein>
<evidence type="ECO:0000259" key="2">
    <source>
        <dbReference type="PROSITE" id="PS51857"/>
    </source>
</evidence>
<dbReference type="PANTHER" id="PTHR11544">
    <property type="entry name" value="COLD SHOCK DOMAIN CONTAINING PROTEINS"/>
    <property type="match status" value="1"/>
</dbReference>
<keyword evidence="4" id="KW-1185">Reference proteome</keyword>
<dbReference type="EMBL" id="MLBY01000004">
    <property type="protein sequence ID" value="MEE7456540.1"/>
    <property type="molecule type" value="Genomic_DNA"/>
</dbReference>
<proteinExistence type="predicted"/>
<dbReference type="InterPro" id="IPR050181">
    <property type="entry name" value="Cold_shock_domain"/>
</dbReference>
<dbReference type="SUPFAM" id="SSF50249">
    <property type="entry name" value="Nucleic acid-binding proteins"/>
    <property type="match status" value="2"/>
</dbReference>
<dbReference type="Proteomes" id="UP001349262">
    <property type="component" value="Unassembled WGS sequence"/>
</dbReference>
<dbReference type="InterPro" id="IPR002059">
    <property type="entry name" value="CSP_DNA-bd"/>
</dbReference>
<feature type="compositionally biased region" description="Basic and acidic residues" evidence="1">
    <location>
        <begin position="1"/>
        <end position="16"/>
    </location>
</feature>
<feature type="compositionally biased region" description="Gly residues" evidence="1">
    <location>
        <begin position="148"/>
        <end position="187"/>
    </location>
</feature>
<dbReference type="Gene3D" id="2.40.50.140">
    <property type="entry name" value="Nucleic acid-binding proteins"/>
    <property type="match status" value="2"/>
</dbReference>
<feature type="compositionally biased region" description="Low complexity" evidence="1">
    <location>
        <begin position="125"/>
        <end position="139"/>
    </location>
</feature>
<dbReference type="CDD" id="cd04458">
    <property type="entry name" value="CSP_CDS"/>
    <property type="match status" value="2"/>
</dbReference>